<evidence type="ECO:0008006" key="3">
    <source>
        <dbReference type="Google" id="ProtNLM"/>
    </source>
</evidence>
<dbReference type="EMBL" id="SUTE01000108">
    <property type="protein sequence ID" value="MBE6506282.1"/>
    <property type="molecule type" value="Genomic_DNA"/>
</dbReference>
<gene>
    <name evidence="1" type="ORF">E7Z73_11240</name>
</gene>
<evidence type="ECO:0000313" key="2">
    <source>
        <dbReference type="Proteomes" id="UP000762703"/>
    </source>
</evidence>
<protein>
    <recommendedName>
        <fullName evidence="3">Transposase</fullName>
    </recommendedName>
</protein>
<dbReference type="Proteomes" id="UP000762703">
    <property type="component" value="Unassembled WGS sequence"/>
</dbReference>
<dbReference type="AlphaFoldDB" id="A0A8T3VGC8"/>
<name>A0A8T3VGC8_9EURY</name>
<organism evidence="1 2">
    <name type="scientific">Methanobrevibacter millerae</name>
    <dbReference type="NCBI Taxonomy" id="230361"/>
    <lineage>
        <taxon>Archaea</taxon>
        <taxon>Methanobacteriati</taxon>
        <taxon>Methanobacteriota</taxon>
        <taxon>Methanomada group</taxon>
        <taxon>Methanobacteria</taxon>
        <taxon>Methanobacteriales</taxon>
        <taxon>Methanobacteriaceae</taxon>
        <taxon>Methanobrevibacter</taxon>
    </lineage>
</organism>
<dbReference type="RefSeq" id="WP_303737952.1">
    <property type="nucleotide sequence ID" value="NZ_SUTE01000108.1"/>
</dbReference>
<comment type="caution">
    <text evidence="1">The sequence shown here is derived from an EMBL/GenBank/DDBJ whole genome shotgun (WGS) entry which is preliminary data.</text>
</comment>
<proteinExistence type="predicted"/>
<sequence length="114" mass="13825">MQWEQLDDEFYYRQPLFDLINDAPIAELLAPNEDLNTTYEFINKSVKHKDRKAIVTDLKPGYDSVMKKLEFKHQHCTYHLRLAVNERIKKYLKQQDLEMRINQIKENEKITKIR</sequence>
<evidence type="ECO:0000313" key="1">
    <source>
        <dbReference type="EMBL" id="MBE6506282.1"/>
    </source>
</evidence>
<reference evidence="1" key="1">
    <citation type="submission" date="2019-04" db="EMBL/GenBank/DDBJ databases">
        <title>Evolution of Biomass-Degrading Anaerobic Consortia Revealed by Metagenomics.</title>
        <authorList>
            <person name="Peng X."/>
        </authorList>
    </citation>
    <scope>NUCLEOTIDE SEQUENCE</scope>
    <source>
        <strain evidence="1">SIG12</strain>
    </source>
</reference>
<accession>A0A8T3VGC8</accession>